<evidence type="ECO:0000256" key="1">
    <source>
        <dbReference type="ARBA" id="ARBA00003543"/>
    </source>
</evidence>
<dbReference type="GO" id="GO:0046933">
    <property type="term" value="F:proton-transporting ATP synthase activity, rotational mechanism"/>
    <property type="evidence" value="ECO:0007669"/>
    <property type="project" value="InterPro"/>
</dbReference>
<dbReference type="GO" id="GO:0012505">
    <property type="term" value="C:endomembrane system"/>
    <property type="evidence" value="ECO:0007669"/>
    <property type="project" value="UniProtKB-SubCell"/>
</dbReference>
<dbReference type="AlphaFoldDB" id="A0A1G8TH28"/>
<sequence length="110" mass="11969">MTVDNYPLSIINYQLKNMTLEIVSPETTLFSGAVTAVTFPGVDGSFQILNHHAPIVAILKEGVIKIAADHFEISKEAASKFTKVDEKTYTVAINSGTVEMNDNKIIVLAD</sequence>
<protein>
    <submittedName>
        <fullName evidence="10">F-type H+-transporting ATPase subunit epsilon</fullName>
    </submittedName>
</protein>
<evidence type="ECO:0000256" key="4">
    <source>
        <dbReference type="ARBA" id="ARBA00022448"/>
    </source>
</evidence>
<dbReference type="STRING" id="1128970.SAMN04487935_0980"/>
<evidence type="ECO:0000256" key="5">
    <source>
        <dbReference type="ARBA" id="ARBA00023065"/>
    </source>
</evidence>
<evidence type="ECO:0000256" key="3">
    <source>
        <dbReference type="ARBA" id="ARBA00005712"/>
    </source>
</evidence>
<evidence type="ECO:0000256" key="8">
    <source>
        <dbReference type="ARBA" id="ARBA00023310"/>
    </source>
</evidence>
<dbReference type="Gene3D" id="2.60.15.10">
    <property type="entry name" value="F0F1 ATP synthase delta/epsilon subunit, N-terminal"/>
    <property type="match status" value="1"/>
</dbReference>
<keyword evidence="6" id="KW-0472">Membrane</keyword>
<organism evidence="10 11">
    <name type="scientific">Flavobacterium noncentrifugens</name>
    <dbReference type="NCBI Taxonomy" id="1128970"/>
    <lineage>
        <taxon>Bacteria</taxon>
        <taxon>Pseudomonadati</taxon>
        <taxon>Bacteroidota</taxon>
        <taxon>Flavobacteriia</taxon>
        <taxon>Flavobacteriales</taxon>
        <taxon>Flavobacteriaceae</taxon>
        <taxon>Flavobacterium</taxon>
    </lineage>
</organism>
<evidence type="ECO:0000313" key="10">
    <source>
        <dbReference type="EMBL" id="SDJ40892.1"/>
    </source>
</evidence>
<name>A0A1G8TH28_9FLAO</name>
<dbReference type="SUPFAM" id="SSF51344">
    <property type="entry name" value="Epsilon subunit of F1F0-ATP synthase N-terminal domain"/>
    <property type="match status" value="1"/>
</dbReference>
<evidence type="ECO:0000256" key="6">
    <source>
        <dbReference type="ARBA" id="ARBA00023136"/>
    </source>
</evidence>
<dbReference type="GO" id="GO:0045259">
    <property type="term" value="C:proton-transporting ATP synthase complex"/>
    <property type="evidence" value="ECO:0007669"/>
    <property type="project" value="UniProtKB-KW"/>
</dbReference>
<proteinExistence type="inferred from homology"/>
<keyword evidence="4" id="KW-0813">Transport</keyword>
<dbReference type="InterPro" id="IPR001469">
    <property type="entry name" value="ATP_synth_F1_dsu/esu"/>
</dbReference>
<evidence type="ECO:0000256" key="2">
    <source>
        <dbReference type="ARBA" id="ARBA00004184"/>
    </source>
</evidence>
<comment type="subcellular location">
    <subcellularLocation>
        <location evidence="2">Endomembrane system</location>
        <topology evidence="2">Peripheral membrane protein</topology>
    </subcellularLocation>
</comment>
<keyword evidence="7" id="KW-0139">CF(1)</keyword>
<dbReference type="InterPro" id="IPR020546">
    <property type="entry name" value="ATP_synth_F1_dsu/esu_N"/>
</dbReference>
<dbReference type="Pfam" id="PF02823">
    <property type="entry name" value="ATP-synt_DE_N"/>
    <property type="match status" value="1"/>
</dbReference>
<dbReference type="CDD" id="cd12152">
    <property type="entry name" value="F1-ATPase_delta"/>
    <property type="match status" value="1"/>
</dbReference>
<reference evidence="10 11" key="1">
    <citation type="submission" date="2016-10" db="EMBL/GenBank/DDBJ databases">
        <authorList>
            <person name="de Groot N.N."/>
        </authorList>
    </citation>
    <scope>NUCLEOTIDE SEQUENCE [LARGE SCALE GENOMIC DNA]</scope>
    <source>
        <strain evidence="10 11">CGMCC 1.10076</strain>
    </source>
</reference>
<evidence type="ECO:0000256" key="7">
    <source>
        <dbReference type="ARBA" id="ARBA00023196"/>
    </source>
</evidence>
<accession>A0A1G8TH28</accession>
<keyword evidence="5" id="KW-0406">Ion transport</keyword>
<evidence type="ECO:0000259" key="9">
    <source>
        <dbReference type="Pfam" id="PF02823"/>
    </source>
</evidence>
<feature type="domain" description="ATP synthase F1 complex delta/epsilon subunit N-terminal" evidence="9">
    <location>
        <begin position="18"/>
        <end position="69"/>
    </location>
</feature>
<dbReference type="PANTHER" id="PTHR13822:SF10">
    <property type="entry name" value="ATP SYNTHASE EPSILON CHAIN, CHLOROPLASTIC"/>
    <property type="match status" value="1"/>
</dbReference>
<gene>
    <name evidence="10" type="ORF">SAMN04487935_0980</name>
</gene>
<comment type="function">
    <text evidence="1">Produces ATP from ADP in the presence of a proton gradient across the membrane.</text>
</comment>
<dbReference type="Proteomes" id="UP000199580">
    <property type="component" value="Unassembled WGS sequence"/>
</dbReference>
<keyword evidence="8" id="KW-0066">ATP synthesis</keyword>
<dbReference type="PANTHER" id="PTHR13822">
    <property type="entry name" value="ATP SYNTHASE DELTA/EPSILON CHAIN"/>
    <property type="match status" value="1"/>
</dbReference>
<comment type="similarity">
    <text evidence="3">Belongs to the ATPase epsilon chain family.</text>
</comment>
<evidence type="ECO:0000313" key="11">
    <source>
        <dbReference type="Proteomes" id="UP000199580"/>
    </source>
</evidence>
<dbReference type="InterPro" id="IPR036771">
    <property type="entry name" value="ATPsynth_dsu/esu_N"/>
</dbReference>
<dbReference type="EMBL" id="FNEZ01000001">
    <property type="protein sequence ID" value="SDJ40892.1"/>
    <property type="molecule type" value="Genomic_DNA"/>
</dbReference>
<keyword evidence="11" id="KW-1185">Reference proteome</keyword>